<feature type="compositionally biased region" description="Basic and acidic residues" evidence="2">
    <location>
        <begin position="585"/>
        <end position="613"/>
    </location>
</feature>
<dbReference type="EMBL" id="HE663493">
    <property type="protein sequence ID" value="CCG06709.1"/>
    <property type="molecule type" value="Genomic_DNA"/>
</dbReference>
<dbReference type="Pfam" id="PF13779">
    <property type="entry name" value="DUF4175"/>
    <property type="match status" value="1"/>
</dbReference>
<dbReference type="AlphaFoldDB" id="H6SIT2"/>
<dbReference type="InterPro" id="IPR012683">
    <property type="entry name" value="CHP02302_TM"/>
</dbReference>
<evidence type="ECO:0000313" key="3">
    <source>
        <dbReference type="EMBL" id="CCG06709.1"/>
    </source>
</evidence>
<keyword evidence="1" id="KW-0175">Coiled coil</keyword>
<accession>H6SIT2</accession>
<gene>
    <name evidence="3" type="ORF">RSPPHO_00083</name>
</gene>
<name>H6SIT2_PARPM</name>
<feature type="coiled-coil region" evidence="1">
    <location>
        <begin position="305"/>
        <end position="332"/>
    </location>
</feature>
<organism evidence="3 4">
    <name type="scientific">Pararhodospirillum photometricum DSM 122</name>
    <dbReference type="NCBI Taxonomy" id="1150469"/>
    <lineage>
        <taxon>Bacteria</taxon>
        <taxon>Pseudomonadati</taxon>
        <taxon>Pseudomonadota</taxon>
        <taxon>Alphaproteobacteria</taxon>
        <taxon>Rhodospirillales</taxon>
        <taxon>Rhodospirillaceae</taxon>
        <taxon>Pararhodospirillum</taxon>
    </lineage>
</organism>
<feature type="region of interest" description="Disordered" evidence="2">
    <location>
        <begin position="125"/>
        <end position="148"/>
    </location>
</feature>
<reference evidence="3 4" key="1">
    <citation type="submission" date="2012-02" db="EMBL/GenBank/DDBJ databases">
        <title>Shotgun genome sequence of Phaeospirillum photometricum DSM 122.</title>
        <authorList>
            <person name="Duquesne K."/>
            <person name="Sturgis J."/>
        </authorList>
    </citation>
    <scope>NUCLEOTIDE SEQUENCE [LARGE SCALE GENOMIC DNA]</scope>
    <source>
        <strain evidence="4">DSM122</strain>
    </source>
</reference>
<evidence type="ECO:0000256" key="1">
    <source>
        <dbReference type="SAM" id="Coils"/>
    </source>
</evidence>
<sequence>METSRPDAGEDDTTPLRVAKGTVVLALVHGRAESARLAVGGEDQGMEVLDPHSLRASMVVKSDGVLSVRADGQTLLHRPLEMLPDDPPSVRFAAAPGSDPRGRLVLVLAARDDHGVVSLGVDLRPLTPRRSDPEGALTQDFPPPDAQTRDVISRAAPDLTAHRWAGREVRLTPWAVDALGQRAQGESVSVTLPRRVFRHPVARALISERERLTEDPGALPGVISRLDSLTARPEAFDHTLSVYLALRVARSHLAGHGRGADVERVRDLLWDAAVRVEEGDDARVVADLEALRERVQEALNGTLGQDDLDRLIRDAREALNQALADLQRSLQALDPEGLLHRDLGQDDEAMDLDQLLRDLQDMNRLGARDATRTLLEHLSDALAALHPQHLTPEALQTLRQTLEQTRALDALRRDQAALLDETFRAEQTHQPQIDPPGTQGLDARLGELRRGDRLSLPSAKAPPRPEGQSRPLAQRQQDVQGRLEQILRDIAEKTDHVPPALGEAALAMGEAVARLKAGALAAAQEDQRIALDRLSEGQAQARSQMRRALGLPLMPRMGQRGPGLDPLGRETGGLGPGTDTVGMPDRSEARRARDILEELRRRANDPQRSAPEKAYIDRLIPRF</sequence>
<feature type="region of interest" description="Disordered" evidence="2">
    <location>
        <begin position="453"/>
        <end position="477"/>
    </location>
</feature>
<dbReference type="Proteomes" id="UP000033220">
    <property type="component" value="Chromosome DSM 122"/>
</dbReference>
<dbReference type="KEGG" id="rpm:RSPPHO_00083"/>
<protein>
    <recommendedName>
        <fullName evidence="5">DUF4175 domain-containing protein</fullName>
    </recommendedName>
</protein>
<evidence type="ECO:0008006" key="5">
    <source>
        <dbReference type="Google" id="ProtNLM"/>
    </source>
</evidence>
<dbReference type="RefSeq" id="WP_014413349.1">
    <property type="nucleotide sequence ID" value="NC_017059.1"/>
</dbReference>
<evidence type="ECO:0000256" key="2">
    <source>
        <dbReference type="SAM" id="MobiDB-lite"/>
    </source>
</evidence>
<dbReference type="PATRIC" id="fig|1150469.3.peg.127"/>
<dbReference type="eggNOG" id="COG4477">
    <property type="taxonomic scope" value="Bacteria"/>
</dbReference>
<dbReference type="STRING" id="1150469.RSPPHO_00083"/>
<proteinExistence type="predicted"/>
<dbReference type="HOGENOM" id="CLU_015405_0_0_5"/>
<feature type="region of interest" description="Disordered" evidence="2">
    <location>
        <begin position="567"/>
        <end position="613"/>
    </location>
</feature>
<keyword evidence="4" id="KW-1185">Reference proteome</keyword>
<evidence type="ECO:0000313" key="4">
    <source>
        <dbReference type="Proteomes" id="UP000033220"/>
    </source>
</evidence>